<reference evidence="2 3" key="1">
    <citation type="submission" date="2019-08" db="EMBL/GenBank/DDBJ databases">
        <authorList>
            <person name="Wang G."/>
            <person name="Xu Z."/>
        </authorList>
    </citation>
    <scope>NUCLEOTIDE SEQUENCE [LARGE SCALE GENOMIC DNA]</scope>
    <source>
        <strain evidence="2 3">ZX</strain>
    </source>
</reference>
<dbReference type="InterPro" id="IPR000835">
    <property type="entry name" value="HTH_MarR-typ"/>
</dbReference>
<organism evidence="2 3">
    <name type="scientific">Sphingomonas montanisoli</name>
    <dbReference type="NCBI Taxonomy" id="2606412"/>
    <lineage>
        <taxon>Bacteria</taxon>
        <taxon>Pseudomonadati</taxon>
        <taxon>Pseudomonadota</taxon>
        <taxon>Alphaproteobacteria</taxon>
        <taxon>Sphingomonadales</taxon>
        <taxon>Sphingomonadaceae</taxon>
        <taxon>Sphingomonas</taxon>
    </lineage>
</organism>
<dbReference type="SMART" id="SM00347">
    <property type="entry name" value="HTH_MARR"/>
    <property type="match status" value="1"/>
</dbReference>
<evidence type="ECO:0000259" key="1">
    <source>
        <dbReference type="SMART" id="SM00347"/>
    </source>
</evidence>
<sequence>MTPRYELAHQFFAMRRYRDELLGAELFSDPAWDILLDLYRAEAGEHAVKVSSAGLSSVAPTTALRWLKIMQDRGLISRRDDPSDRRRVYVELTAQGRAQIAAIIGYFDGLSASPRASSSAIDK</sequence>
<dbReference type="Pfam" id="PF01047">
    <property type="entry name" value="MarR"/>
    <property type="match status" value="1"/>
</dbReference>
<dbReference type="RefSeq" id="WP_149522766.1">
    <property type="nucleotide sequence ID" value="NZ_VTOU01000003.1"/>
</dbReference>
<dbReference type="InterPro" id="IPR036390">
    <property type="entry name" value="WH_DNA-bd_sf"/>
</dbReference>
<gene>
    <name evidence="2" type="ORF">FYJ91_13375</name>
</gene>
<evidence type="ECO:0000313" key="3">
    <source>
        <dbReference type="Proteomes" id="UP000322077"/>
    </source>
</evidence>
<dbReference type="Gene3D" id="1.10.10.10">
    <property type="entry name" value="Winged helix-like DNA-binding domain superfamily/Winged helix DNA-binding domain"/>
    <property type="match status" value="1"/>
</dbReference>
<keyword evidence="3" id="KW-1185">Reference proteome</keyword>
<protein>
    <submittedName>
        <fullName evidence="2">Winged helix-turn-helix transcriptional regulator</fullName>
    </submittedName>
</protein>
<dbReference type="SUPFAM" id="SSF46785">
    <property type="entry name" value="Winged helix' DNA-binding domain"/>
    <property type="match status" value="1"/>
</dbReference>
<name>A0A5D9C2S2_9SPHN</name>
<evidence type="ECO:0000313" key="2">
    <source>
        <dbReference type="EMBL" id="TZG25959.1"/>
    </source>
</evidence>
<comment type="caution">
    <text evidence="2">The sequence shown here is derived from an EMBL/GenBank/DDBJ whole genome shotgun (WGS) entry which is preliminary data.</text>
</comment>
<accession>A0A5D9C2S2</accession>
<proteinExistence type="predicted"/>
<feature type="domain" description="HTH marR-type" evidence="1">
    <location>
        <begin position="20"/>
        <end position="115"/>
    </location>
</feature>
<dbReference type="EMBL" id="VTOU01000003">
    <property type="protein sequence ID" value="TZG25959.1"/>
    <property type="molecule type" value="Genomic_DNA"/>
</dbReference>
<dbReference type="GO" id="GO:0003700">
    <property type="term" value="F:DNA-binding transcription factor activity"/>
    <property type="evidence" value="ECO:0007669"/>
    <property type="project" value="InterPro"/>
</dbReference>
<dbReference type="InterPro" id="IPR036388">
    <property type="entry name" value="WH-like_DNA-bd_sf"/>
</dbReference>
<dbReference type="Proteomes" id="UP000322077">
    <property type="component" value="Unassembled WGS sequence"/>
</dbReference>
<dbReference type="AlphaFoldDB" id="A0A5D9C2S2"/>